<name>A0ABS5KA33_9BACT</name>
<dbReference type="InterPro" id="IPR023214">
    <property type="entry name" value="HAD_sf"/>
</dbReference>
<gene>
    <name evidence="12" type="ORF">KEM09_10615</name>
</gene>
<keyword evidence="5" id="KW-0479">Metal-binding</keyword>
<evidence type="ECO:0000256" key="6">
    <source>
        <dbReference type="ARBA" id="ARBA00022801"/>
    </source>
</evidence>
<dbReference type="EMBL" id="JAGUCN010000011">
    <property type="protein sequence ID" value="MBS2211860.1"/>
    <property type="molecule type" value="Genomic_DNA"/>
</dbReference>
<keyword evidence="6" id="KW-0378">Hydrolase</keyword>
<comment type="caution">
    <text evidence="12">The sequence shown here is derived from an EMBL/GenBank/DDBJ whole genome shotgun (WGS) entry which is preliminary data.</text>
</comment>
<dbReference type="EC" id="3.1.3.3" evidence="3"/>
<keyword evidence="13" id="KW-1185">Reference proteome</keyword>
<evidence type="ECO:0000313" key="13">
    <source>
        <dbReference type="Proteomes" id="UP000721861"/>
    </source>
</evidence>
<comment type="cofactor">
    <cofactor evidence="1">
        <name>Mg(2+)</name>
        <dbReference type="ChEBI" id="CHEBI:18420"/>
    </cofactor>
</comment>
<comment type="catalytic activity">
    <reaction evidence="9">
        <text>O-phospho-L-serine + H2O = L-serine + phosphate</text>
        <dbReference type="Rhea" id="RHEA:21208"/>
        <dbReference type="ChEBI" id="CHEBI:15377"/>
        <dbReference type="ChEBI" id="CHEBI:33384"/>
        <dbReference type="ChEBI" id="CHEBI:43474"/>
        <dbReference type="ChEBI" id="CHEBI:57524"/>
        <dbReference type="EC" id="3.1.3.3"/>
    </reaction>
</comment>
<feature type="chain" id="PRO_5046111128" description="phosphoserine phosphatase" evidence="11">
    <location>
        <begin position="23"/>
        <end position="325"/>
    </location>
</feature>
<evidence type="ECO:0000256" key="5">
    <source>
        <dbReference type="ARBA" id="ARBA00022723"/>
    </source>
</evidence>
<sequence>MRISLFLFSLTLLLACNNPANHNYNTSKALPSWNNTPVKEQVLSFVEKVTEPSSIDYVPVEDRIAVFDNDGTLWNEKPLYIPLEYEINNIQTKVAGDTSLLSNELYKGLAEGNLAIMKDYSTFELITQLFALHDGQDEVKYRESVHRFLSYNHHSKFERPFKEMVFKPMVELVHYLQKHQFKVYIVTGGEITFVRTVSQEIYNIPVENVIGSSVKLNYISDDQGVRLIRTGTIQSANDKQVKPSNIELHIGKKPIFAAGNSDGDYEMMEYTLSGNGPSMAILVHHDDAVREYSYMHGTEKAIEDANSKGWQVVSMKNDFKEIFPN</sequence>
<evidence type="ECO:0000256" key="7">
    <source>
        <dbReference type="ARBA" id="ARBA00022842"/>
    </source>
</evidence>
<keyword evidence="7" id="KW-0460">Magnesium</keyword>
<dbReference type="Proteomes" id="UP000721861">
    <property type="component" value="Unassembled WGS sequence"/>
</dbReference>
<keyword evidence="4" id="KW-0028">Amino-acid biosynthesis</keyword>
<reference evidence="12 13" key="1">
    <citation type="journal article" date="2014" name="Int. J. Syst. Evol. Microbiol.">
        <title>Carboxylicivirga gen. nov. in the family Marinilabiliaceae with two novel species, Carboxylicivirga mesophila sp. nov. and Carboxylicivirga taeanensis sp. nov., and reclassification of Cytophaga fermentans as Saccharicrinis fermentans gen. nov., comb. nov.</title>
        <authorList>
            <person name="Yang S.H."/>
            <person name="Seo H.S."/>
            <person name="Woo J.H."/>
            <person name="Oh H.M."/>
            <person name="Jang H."/>
            <person name="Lee J.H."/>
            <person name="Kim S.J."/>
            <person name="Kwon K.K."/>
        </authorList>
    </citation>
    <scope>NUCLEOTIDE SEQUENCE [LARGE SCALE GENOMIC DNA]</scope>
    <source>
        <strain evidence="12 13">JCM 18290</strain>
    </source>
</reference>
<evidence type="ECO:0000256" key="10">
    <source>
        <dbReference type="ARBA" id="ARBA00048523"/>
    </source>
</evidence>
<organism evidence="12 13">
    <name type="scientific">Carboxylicivirga mesophila</name>
    <dbReference type="NCBI Taxonomy" id="1166478"/>
    <lineage>
        <taxon>Bacteria</taxon>
        <taxon>Pseudomonadati</taxon>
        <taxon>Bacteroidota</taxon>
        <taxon>Bacteroidia</taxon>
        <taxon>Marinilabiliales</taxon>
        <taxon>Marinilabiliaceae</taxon>
        <taxon>Carboxylicivirga</taxon>
    </lineage>
</organism>
<dbReference type="Gene3D" id="3.40.50.1000">
    <property type="entry name" value="HAD superfamily/HAD-like"/>
    <property type="match status" value="1"/>
</dbReference>
<comment type="catalytic activity">
    <reaction evidence="10">
        <text>O-phospho-D-serine + H2O = D-serine + phosphate</text>
        <dbReference type="Rhea" id="RHEA:24873"/>
        <dbReference type="ChEBI" id="CHEBI:15377"/>
        <dbReference type="ChEBI" id="CHEBI:35247"/>
        <dbReference type="ChEBI" id="CHEBI:43474"/>
        <dbReference type="ChEBI" id="CHEBI:58680"/>
        <dbReference type="EC" id="3.1.3.3"/>
    </reaction>
</comment>
<evidence type="ECO:0000256" key="8">
    <source>
        <dbReference type="ARBA" id="ARBA00023299"/>
    </source>
</evidence>
<evidence type="ECO:0000313" key="12">
    <source>
        <dbReference type="EMBL" id="MBS2211860.1"/>
    </source>
</evidence>
<dbReference type="Pfam" id="PF12710">
    <property type="entry name" value="HAD"/>
    <property type="match status" value="1"/>
</dbReference>
<evidence type="ECO:0000256" key="3">
    <source>
        <dbReference type="ARBA" id="ARBA00012640"/>
    </source>
</evidence>
<dbReference type="InterPro" id="IPR050582">
    <property type="entry name" value="HAD-like_SerB"/>
</dbReference>
<dbReference type="PANTHER" id="PTHR43344:SF2">
    <property type="entry name" value="PHOSPHOSERINE PHOSPHATASE"/>
    <property type="match status" value="1"/>
</dbReference>
<comment type="pathway">
    <text evidence="2">Amino-acid biosynthesis; L-serine biosynthesis; L-serine from 3-phospho-D-glycerate: step 3/3.</text>
</comment>
<keyword evidence="8" id="KW-0718">Serine biosynthesis</keyword>
<evidence type="ECO:0000256" key="11">
    <source>
        <dbReference type="SAM" id="SignalP"/>
    </source>
</evidence>
<proteinExistence type="predicted"/>
<dbReference type="InterPro" id="IPR036412">
    <property type="entry name" value="HAD-like_sf"/>
</dbReference>
<protein>
    <recommendedName>
        <fullName evidence="3">phosphoserine phosphatase</fullName>
        <ecNumber evidence="3">3.1.3.3</ecNumber>
    </recommendedName>
</protein>
<dbReference type="RefSeq" id="WP_212228171.1">
    <property type="nucleotide sequence ID" value="NZ_JAGUCN010000011.1"/>
</dbReference>
<evidence type="ECO:0000256" key="9">
    <source>
        <dbReference type="ARBA" id="ARBA00048138"/>
    </source>
</evidence>
<dbReference type="SUPFAM" id="SSF56784">
    <property type="entry name" value="HAD-like"/>
    <property type="match status" value="1"/>
</dbReference>
<evidence type="ECO:0000256" key="1">
    <source>
        <dbReference type="ARBA" id="ARBA00001946"/>
    </source>
</evidence>
<dbReference type="CDD" id="cd01427">
    <property type="entry name" value="HAD_like"/>
    <property type="match status" value="1"/>
</dbReference>
<evidence type="ECO:0000256" key="4">
    <source>
        <dbReference type="ARBA" id="ARBA00022605"/>
    </source>
</evidence>
<dbReference type="PROSITE" id="PS51257">
    <property type="entry name" value="PROKAR_LIPOPROTEIN"/>
    <property type="match status" value="1"/>
</dbReference>
<evidence type="ECO:0000256" key="2">
    <source>
        <dbReference type="ARBA" id="ARBA00005135"/>
    </source>
</evidence>
<dbReference type="PANTHER" id="PTHR43344">
    <property type="entry name" value="PHOSPHOSERINE PHOSPHATASE"/>
    <property type="match status" value="1"/>
</dbReference>
<accession>A0ABS5KA33</accession>
<keyword evidence="11" id="KW-0732">Signal</keyword>
<feature type="signal peptide" evidence="11">
    <location>
        <begin position="1"/>
        <end position="22"/>
    </location>
</feature>